<organism evidence="1 2">
    <name type="scientific">Dyadobacter koreensis</name>
    <dbReference type="NCBI Taxonomy" id="408657"/>
    <lineage>
        <taxon>Bacteria</taxon>
        <taxon>Pseudomonadati</taxon>
        <taxon>Bacteroidota</taxon>
        <taxon>Cytophagia</taxon>
        <taxon>Cytophagales</taxon>
        <taxon>Spirosomataceae</taxon>
        <taxon>Dyadobacter</taxon>
    </lineage>
</organism>
<evidence type="ECO:0000313" key="1">
    <source>
        <dbReference type="EMBL" id="SEI75308.1"/>
    </source>
</evidence>
<dbReference type="STRING" id="408657.SAMN04487995_2029"/>
<dbReference type="AlphaFoldDB" id="A0A1H6T5J6"/>
<keyword evidence="2" id="KW-1185">Reference proteome</keyword>
<sequence>MLFISRGEKSFDIFCDFDLIFKIWYQLIFSDVINFEPIAGFLVRKVAETMYVLEFCTQVSNF</sequence>
<gene>
    <name evidence="1" type="ORF">SAMN04487995_2029</name>
</gene>
<name>A0A1H6T5J6_9BACT</name>
<reference evidence="1 2" key="1">
    <citation type="submission" date="2016-10" db="EMBL/GenBank/DDBJ databases">
        <authorList>
            <person name="de Groot N.N."/>
        </authorList>
    </citation>
    <scope>NUCLEOTIDE SEQUENCE [LARGE SCALE GENOMIC DNA]</scope>
    <source>
        <strain evidence="1 2">DSM 19938</strain>
    </source>
</reference>
<dbReference type="EMBL" id="FNXY01000003">
    <property type="protein sequence ID" value="SEI75308.1"/>
    <property type="molecule type" value="Genomic_DNA"/>
</dbReference>
<dbReference type="Proteomes" id="UP000199532">
    <property type="component" value="Unassembled WGS sequence"/>
</dbReference>
<evidence type="ECO:0000313" key="2">
    <source>
        <dbReference type="Proteomes" id="UP000199532"/>
    </source>
</evidence>
<accession>A0A1H6T5J6</accession>
<protein>
    <submittedName>
        <fullName evidence="1">Uncharacterized protein</fullName>
    </submittedName>
</protein>
<proteinExistence type="predicted"/>